<comment type="caution">
    <text evidence="2">The sequence shown here is derived from an EMBL/GenBank/DDBJ whole genome shotgun (WGS) entry which is preliminary data.</text>
</comment>
<feature type="compositionally biased region" description="Basic and acidic residues" evidence="1">
    <location>
        <begin position="19"/>
        <end position="36"/>
    </location>
</feature>
<gene>
    <name evidence="2" type="ORF">DY000_02060590</name>
</gene>
<evidence type="ECO:0000313" key="2">
    <source>
        <dbReference type="EMBL" id="KAF3516805.1"/>
    </source>
</evidence>
<sequence length="134" mass="15169">MEPDQDGDQAVQISSTEVRPSDRTDQTDRAMYRIDPRTSGTELRMELRPDDGLIDPHAPFPDLLHMLRLIGEPDFIWDVKYPKTTKFLTSDLFDLTRARMQLVHEGHPAGCTDHPACALLLTAMDQINPDEPGQ</sequence>
<evidence type="ECO:0000256" key="1">
    <source>
        <dbReference type="SAM" id="MobiDB-lite"/>
    </source>
</evidence>
<dbReference type="Proteomes" id="UP000266723">
    <property type="component" value="Unassembled WGS sequence"/>
</dbReference>
<dbReference type="EMBL" id="QGKV02001556">
    <property type="protein sequence ID" value="KAF3516805.1"/>
    <property type="molecule type" value="Genomic_DNA"/>
</dbReference>
<reference evidence="2 3" key="1">
    <citation type="journal article" date="2020" name="BMC Genomics">
        <title>Intraspecific diversification of the crop wild relative Brassica cretica Lam. using demographic model selection.</title>
        <authorList>
            <person name="Kioukis A."/>
            <person name="Michalopoulou V.A."/>
            <person name="Briers L."/>
            <person name="Pirintsos S."/>
            <person name="Studholme D.J."/>
            <person name="Pavlidis P."/>
            <person name="Sarris P.F."/>
        </authorList>
    </citation>
    <scope>NUCLEOTIDE SEQUENCE [LARGE SCALE GENOMIC DNA]</scope>
    <source>
        <strain evidence="3">cv. PFS-1207/04</strain>
    </source>
</reference>
<name>A0ABQ7ARP6_BRACR</name>
<proteinExistence type="predicted"/>
<feature type="region of interest" description="Disordered" evidence="1">
    <location>
        <begin position="1"/>
        <end position="44"/>
    </location>
</feature>
<protein>
    <submittedName>
        <fullName evidence="2">Uncharacterized protein</fullName>
    </submittedName>
</protein>
<organism evidence="2 3">
    <name type="scientific">Brassica cretica</name>
    <name type="common">Mustard</name>
    <dbReference type="NCBI Taxonomy" id="69181"/>
    <lineage>
        <taxon>Eukaryota</taxon>
        <taxon>Viridiplantae</taxon>
        <taxon>Streptophyta</taxon>
        <taxon>Embryophyta</taxon>
        <taxon>Tracheophyta</taxon>
        <taxon>Spermatophyta</taxon>
        <taxon>Magnoliopsida</taxon>
        <taxon>eudicotyledons</taxon>
        <taxon>Gunneridae</taxon>
        <taxon>Pentapetalae</taxon>
        <taxon>rosids</taxon>
        <taxon>malvids</taxon>
        <taxon>Brassicales</taxon>
        <taxon>Brassicaceae</taxon>
        <taxon>Brassiceae</taxon>
        <taxon>Brassica</taxon>
    </lineage>
</organism>
<accession>A0ABQ7ARP6</accession>
<evidence type="ECO:0000313" key="3">
    <source>
        <dbReference type="Proteomes" id="UP000266723"/>
    </source>
</evidence>
<keyword evidence="3" id="KW-1185">Reference proteome</keyword>